<comment type="caution">
    <text evidence="2">The sequence shown here is derived from an EMBL/GenBank/DDBJ whole genome shotgun (WGS) entry which is preliminary data.</text>
</comment>
<feature type="compositionally biased region" description="Polar residues" evidence="1">
    <location>
        <begin position="34"/>
        <end position="44"/>
    </location>
</feature>
<accession>A0A4V6A1T9</accession>
<dbReference type="Proteomes" id="UP000298663">
    <property type="component" value="Unassembled WGS sequence"/>
</dbReference>
<dbReference type="AlphaFoldDB" id="A0A4V6A1T9"/>
<name>A0A4V6A1T9_STECR</name>
<keyword evidence="3" id="KW-1185">Reference proteome</keyword>
<organism evidence="2 3">
    <name type="scientific">Steinernema carpocapsae</name>
    <name type="common">Entomopathogenic nematode</name>
    <dbReference type="NCBI Taxonomy" id="34508"/>
    <lineage>
        <taxon>Eukaryota</taxon>
        <taxon>Metazoa</taxon>
        <taxon>Ecdysozoa</taxon>
        <taxon>Nematoda</taxon>
        <taxon>Chromadorea</taxon>
        <taxon>Rhabditida</taxon>
        <taxon>Tylenchina</taxon>
        <taxon>Panagrolaimomorpha</taxon>
        <taxon>Strongyloidoidea</taxon>
        <taxon>Steinernematidae</taxon>
        <taxon>Steinernema</taxon>
    </lineage>
</organism>
<feature type="region of interest" description="Disordered" evidence="1">
    <location>
        <begin position="31"/>
        <end position="87"/>
    </location>
</feature>
<evidence type="ECO:0000256" key="1">
    <source>
        <dbReference type="SAM" id="MobiDB-lite"/>
    </source>
</evidence>
<gene>
    <name evidence="2" type="ORF">L596_017521</name>
</gene>
<reference evidence="2 3" key="2">
    <citation type="journal article" date="2019" name="G3 (Bethesda)">
        <title>Hybrid Assembly of the Genome of the Entomopathogenic Nematode Steinernema carpocapsae Identifies the X-Chromosome.</title>
        <authorList>
            <person name="Serra L."/>
            <person name="Macchietto M."/>
            <person name="Macias-Munoz A."/>
            <person name="McGill C.J."/>
            <person name="Rodriguez I.M."/>
            <person name="Rodriguez B."/>
            <person name="Murad R."/>
            <person name="Mortazavi A."/>
        </authorList>
    </citation>
    <scope>NUCLEOTIDE SEQUENCE [LARGE SCALE GENOMIC DNA]</scope>
    <source>
        <strain evidence="2 3">ALL</strain>
    </source>
</reference>
<evidence type="ECO:0000313" key="3">
    <source>
        <dbReference type="Proteomes" id="UP000298663"/>
    </source>
</evidence>
<reference evidence="2 3" key="1">
    <citation type="journal article" date="2015" name="Genome Biol.">
        <title>Comparative genomics of Steinernema reveals deeply conserved gene regulatory networks.</title>
        <authorList>
            <person name="Dillman A.R."/>
            <person name="Macchietto M."/>
            <person name="Porter C.F."/>
            <person name="Rogers A."/>
            <person name="Williams B."/>
            <person name="Antoshechkin I."/>
            <person name="Lee M.M."/>
            <person name="Goodwin Z."/>
            <person name="Lu X."/>
            <person name="Lewis E.E."/>
            <person name="Goodrich-Blair H."/>
            <person name="Stock S.P."/>
            <person name="Adams B.J."/>
            <person name="Sternberg P.W."/>
            <person name="Mortazavi A."/>
        </authorList>
    </citation>
    <scope>NUCLEOTIDE SEQUENCE [LARGE SCALE GENOMIC DNA]</scope>
    <source>
        <strain evidence="2 3">ALL</strain>
    </source>
</reference>
<protein>
    <submittedName>
        <fullName evidence="2">Uncharacterized protein</fullName>
    </submittedName>
</protein>
<sequence length="87" mass="10021">MIWTMTRSAIKWTSRISKNFSIWGATTPRKRTSCRSASTAQEASATPPRPPRRTLFWTRNACRTSPSHVGRSRSRPRRSCPPYIAWI</sequence>
<dbReference type="EMBL" id="AZBU02000005">
    <property type="protein sequence ID" value="TKR76375.1"/>
    <property type="molecule type" value="Genomic_DNA"/>
</dbReference>
<proteinExistence type="predicted"/>
<evidence type="ECO:0000313" key="2">
    <source>
        <dbReference type="EMBL" id="TKR76375.1"/>
    </source>
</evidence>